<accession>A0A1T2XDU4</accession>
<dbReference type="STRING" id="1324314.BVG16_14600"/>
<evidence type="ECO:0000313" key="2">
    <source>
        <dbReference type="Proteomes" id="UP000190188"/>
    </source>
</evidence>
<dbReference type="AlphaFoldDB" id="A0A1T2XDU4"/>
<dbReference type="Proteomes" id="UP000190188">
    <property type="component" value="Unassembled WGS sequence"/>
</dbReference>
<dbReference type="PANTHER" id="PTHR10443:SF12">
    <property type="entry name" value="DIPEPTIDASE"/>
    <property type="match status" value="1"/>
</dbReference>
<keyword evidence="2" id="KW-1185">Reference proteome</keyword>
<proteinExistence type="predicted"/>
<reference evidence="1 2" key="1">
    <citation type="submission" date="2017-01" db="EMBL/GenBank/DDBJ databases">
        <title>Genome analysis of Paenibacillus selenitrireducens ES3-24.</title>
        <authorList>
            <person name="Xu D."/>
            <person name="Yao R."/>
            <person name="Zheng S."/>
        </authorList>
    </citation>
    <scope>NUCLEOTIDE SEQUENCE [LARGE SCALE GENOMIC DNA]</scope>
    <source>
        <strain evidence="1 2">ES3-24</strain>
    </source>
</reference>
<dbReference type="InterPro" id="IPR032466">
    <property type="entry name" value="Metal_Hydrolase"/>
</dbReference>
<dbReference type="PROSITE" id="PS51365">
    <property type="entry name" value="RENAL_DIPEPTIDASE_2"/>
    <property type="match status" value="1"/>
</dbReference>
<protein>
    <submittedName>
        <fullName evidence="1">Dipeptidase</fullName>
    </submittedName>
</protein>
<evidence type="ECO:0000313" key="1">
    <source>
        <dbReference type="EMBL" id="OPA77856.1"/>
    </source>
</evidence>
<name>A0A1T2XDU4_9BACL</name>
<dbReference type="InterPro" id="IPR008257">
    <property type="entry name" value="Pept_M19"/>
</dbReference>
<comment type="caution">
    <text evidence="1">The sequence shown here is derived from an EMBL/GenBank/DDBJ whole genome shotgun (WGS) entry which is preliminary data.</text>
</comment>
<sequence length="309" mass="34854">MHCDVISKMLQSPTIQFKDDRRLDVTLERLEQGQVKTQCFAIYLSESLGKPRFEHILHSIDVFHRSVLNHRKMRFIRSQEDWVEMEAAGDQIGALLSLEGVDGLEGDLSYVHLCYLLGVRLIGFTWNHANWAADGVMEPRNGGFTRKGRALIEQCEQLGLIMDVSHLSEAGFWELAERSSKPIIASHSNSQTICPHPRNLTDDQIVSIIRRGGRIGITFFPPFVRRDSSVSIDDVLRHIDHICSLGGKSNLMFGSDFDGIDQFITNLEHPGKYDKLHNALARQYSSADVEGFTYKNASIFLKAALPLNS</sequence>
<dbReference type="Pfam" id="PF01244">
    <property type="entry name" value="Peptidase_M19"/>
    <property type="match status" value="1"/>
</dbReference>
<dbReference type="SUPFAM" id="SSF51556">
    <property type="entry name" value="Metallo-dependent hydrolases"/>
    <property type="match status" value="1"/>
</dbReference>
<dbReference type="CDD" id="cd01301">
    <property type="entry name" value="rDP_like"/>
    <property type="match status" value="1"/>
</dbReference>
<dbReference type="Gene3D" id="3.20.20.140">
    <property type="entry name" value="Metal-dependent hydrolases"/>
    <property type="match status" value="1"/>
</dbReference>
<dbReference type="OrthoDB" id="9804920at2"/>
<dbReference type="EMBL" id="MSZX01000005">
    <property type="protein sequence ID" value="OPA77856.1"/>
    <property type="molecule type" value="Genomic_DNA"/>
</dbReference>
<dbReference type="PANTHER" id="PTHR10443">
    <property type="entry name" value="MICROSOMAL DIPEPTIDASE"/>
    <property type="match status" value="1"/>
</dbReference>
<gene>
    <name evidence="1" type="ORF">BVG16_14600</name>
</gene>
<dbReference type="GO" id="GO:0070573">
    <property type="term" value="F:metallodipeptidase activity"/>
    <property type="evidence" value="ECO:0007669"/>
    <property type="project" value="InterPro"/>
</dbReference>
<organism evidence="1 2">
    <name type="scientific">Paenibacillus selenitireducens</name>
    <dbReference type="NCBI Taxonomy" id="1324314"/>
    <lineage>
        <taxon>Bacteria</taxon>
        <taxon>Bacillati</taxon>
        <taxon>Bacillota</taxon>
        <taxon>Bacilli</taxon>
        <taxon>Bacillales</taxon>
        <taxon>Paenibacillaceae</taxon>
        <taxon>Paenibacillus</taxon>
    </lineage>
</organism>
<dbReference type="GO" id="GO:0006508">
    <property type="term" value="P:proteolysis"/>
    <property type="evidence" value="ECO:0007669"/>
    <property type="project" value="InterPro"/>
</dbReference>